<dbReference type="GO" id="GO:0003677">
    <property type="term" value="F:DNA binding"/>
    <property type="evidence" value="ECO:0007669"/>
    <property type="project" value="InterPro"/>
</dbReference>
<dbReference type="GO" id="GO:0006352">
    <property type="term" value="P:DNA-templated transcription initiation"/>
    <property type="evidence" value="ECO:0007669"/>
    <property type="project" value="InterPro"/>
</dbReference>
<evidence type="ECO:0000256" key="1">
    <source>
        <dbReference type="ARBA" id="ARBA00010641"/>
    </source>
</evidence>
<comment type="similarity">
    <text evidence="1">Belongs to the sigma-70 factor family. ECF subfamily.</text>
</comment>
<organism evidence="5 6">
    <name type="scientific">Pseudomonas putida</name>
    <name type="common">Arthrobacter siderocapsulatus</name>
    <dbReference type="NCBI Taxonomy" id="303"/>
    <lineage>
        <taxon>Bacteria</taxon>
        <taxon>Pseudomonadati</taxon>
        <taxon>Pseudomonadota</taxon>
        <taxon>Gammaproteobacteria</taxon>
        <taxon>Pseudomonadales</taxon>
        <taxon>Pseudomonadaceae</taxon>
        <taxon>Pseudomonas</taxon>
    </lineage>
</organism>
<evidence type="ECO:0000256" key="3">
    <source>
        <dbReference type="ARBA" id="ARBA00023082"/>
    </source>
</evidence>
<evidence type="ECO:0000256" key="4">
    <source>
        <dbReference type="ARBA" id="ARBA00023163"/>
    </source>
</evidence>
<dbReference type="InterPro" id="IPR013325">
    <property type="entry name" value="RNA_pol_sigma_r2"/>
</dbReference>
<dbReference type="Pfam" id="PF04542">
    <property type="entry name" value="Sigma70_r2"/>
    <property type="match status" value="1"/>
</dbReference>
<dbReference type="OrthoDB" id="9797134at2"/>
<dbReference type="NCBIfam" id="NF009179">
    <property type="entry name" value="PRK12527.1"/>
    <property type="match status" value="1"/>
</dbReference>
<dbReference type="Gene3D" id="1.10.1740.10">
    <property type="match status" value="1"/>
</dbReference>
<evidence type="ECO:0000313" key="5">
    <source>
        <dbReference type="EMBL" id="BBU45976.1"/>
    </source>
</evidence>
<dbReference type="GO" id="GO:0016987">
    <property type="term" value="F:sigma factor activity"/>
    <property type="evidence" value="ECO:0007669"/>
    <property type="project" value="UniProtKB-KW"/>
</dbReference>
<dbReference type="Gene3D" id="1.10.10.10">
    <property type="entry name" value="Winged helix-like DNA-binding domain superfamily/Winged helix DNA-binding domain"/>
    <property type="match status" value="1"/>
</dbReference>
<gene>
    <name evidence="5" type="primary">fpvI_2</name>
    <name evidence="5" type="ORF">PPTS312_38910</name>
</gene>
<dbReference type="EMBL" id="AP022324">
    <property type="protein sequence ID" value="BBU45976.1"/>
    <property type="molecule type" value="Genomic_DNA"/>
</dbReference>
<dbReference type="SUPFAM" id="SSF88946">
    <property type="entry name" value="Sigma2 domain of RNA polymerase sigma factors"/>
    <property type="match status" value="1"/>
</dbReference>
<dbReference type="InterPro" id="IPR039425">
    <property type="entry name" value="RNA_pol_sigma-70-like"/>
</dbReference>
<dbReference type="Pfam" id="PF08281">
    <property type="entry name" value="Sigma70_r4_2"/>
    <property type="match status" value="1"/>
</dbReference>
<name>A0A0N8HEW9_PSEPU</name>
<keyword evidence="3" id="KW-0731">Sigma factor</keyword>
<accession>A0A0N8HEW9</accession>
<protein>
    <submittedName>
        <fullName evidence="5">RNA polymerase sigma factor</fullName>
    </submittedName>
</protein>
<dbReference type="InterPro" id="IPR013324">
    <property type="entry name" value="RNA_pol_sigma_r3/r4-like"/>
</dbReference>
<dbReference type="InterPro" id="IPR036388">
    <property type="entry name" value="WH-like_DNA-bd_sf"/>
</dbReference>
<dbReference type="AlphaFoldDB" id="A0A0N8HEW9"/>
<reference evidence="5 6" key="1">
    <citation type="submission" date="2020-01" db="EMBL/GenBank/DDBJ databases">
        <title>Complete Genome Sequence of Pseudomonas putida Strain TS312, Harboring the HdtS type N-acyl-homoserine Lactone Synthase, Isolated from a Paper Mill.</title>
        <authorList>
            <person name="Hosoe A."/>
            <person name="Suenaga T."/>
            <person name="Sugi T."/>
            <person name="Izumi T."/>
            <person name="Nagai N."/>
            <person name="Terada A."/>
        </authorList>
    </citation>
    <scope>NUCLEOTIDE SEQUENCE [LARGE SCALE GENOMIC DNA]</scope>
    <source>
        <strain evidence="5 6">TS312</strain>
    </source>
</reference>
<dbReference type="Proteomes" id="UP000464661">
    <property type="component" value="Chromosome"/>
</dbReference>
<keyword evidence="2" id="KW-0805">Transcription regulation</keyword>
<dbReference type="InterPro" id="IPR007627">
    <property type="entry name" value="RNA_pol_sigma70_r2"/>
</dbReference>
<dbReference type="SUPFAM" id="SSF88659">
    <property type="entry name" value="Sigma3 and sigma4 domains of RNA polymerase sigma factors"/>
    <property type="match status" value="1"/>
</dbReference>
<sequence length="166" mass="19177">MPSSGVLLEHYYRELVGFLRSRLGSRHAAEDIAQEAYLRVLERCDDTQISHPRAFLYRTALNLVTDGHRRNQLRRAEPLEVLETDERFFVAPVHGACRQEERLELLQRAVAELSETCRACFLLRKLEGLSHGEIAARLGLSKAMVEKHIVNAMKHCRLRMREWAEA</sequence>
<dbReference type="NCBIfam" id="TIGR02937">
    <property type="entry name" value="sigma70-ECF"/>
    <property type="match status" value="1"/>
</dbReference>
<proteinExistence type="inferred from homology"/>
<evidence type="ECO:0000256" key="2">
    <source>
        <dbReference type="ARBA" id="ARBA00023015"/>
    </source>
</evidence>
<dbReference type="PANTHER" id="PTHR43133">
    <property type="entry name" value="RNA POLYMERASE ECF-TYPE SIGMA FACTO"/>
    <property type="match status" value="1"/>
</dbReference>
<evidence type="ECO:0000313" key="6">
    <source>
        <dbReference type="Proteomes" id="UP000464661"/>
    </source>
</evidence>
<dbReference type="InterPro" id="IPR013249">
    <property type="entry name" value="RNA_pol_sigma70_r4_t2"/>
</dbReference>
<keyword evidence="4" id="KW-0804">Transcription</keyword>
<dbReference type="InterPro" id="IPR014284">
    <property type="entry name" value="RNA_pol_sigma-70_dom"/>
</dbReference>
<dbReference type="PANTHER" id="PTHR43133:SF63">
    <property type="entry name" value="RNA POLYMERASE SIGMA FACTOR FECI-RELATED"/>
    <property type="match status" value="1"/>
</dbReference>